<dbReference type="InterPro" id="IPR005560">
    <property type="entry name" value="Csp_YhjQ"/>
</dbReference>
<dbReference type="PANTHER" id="PTHR37310">
    <property type="entry name" value="CYTOPLASMIC PROTEIN-RELATED"/>
    <property type="match status" value="1"/>
</dbReference>
<dbReference type="InterPro" id="IPR044543">
    <property type="entry name" value="YHJQ-like"/>
</dbReference>
<dbReference type="RefSeq" id="WP_062734707.1">
    <property type="nucleotide sequence ID" value="NZ_BJZS01000007.1"/>
</dbReference>
<organism evidence="1 2">
    <name type="scientific">Kocuria turfanensis</name>
    <dbReference type="NCBI Taxonomy" id="388357"/>
    <lineage>
        <taxon>Bacteria</taxon>
        <taxon>Bacillati</taxon>
        <taxon>Actinomycetota</taxon>
        <taxon>Actinomycetes</taxon>
        <taxon>Micrococcales</taxon>
        <taxon>Micrococcaceae</taxon>
        <taxon>Kocuria</taxon>
    </lineage>
</organism>
<accession>A0A512I8Y2</accession>
<protein>
    <recommendedName>
        <fullName evidence="3">Ferredoxin</fullName>
    </recommendedName>
</protein>
<dbReference type="Proteomes" id="UP000321103">
    <property type="component" value="Unassembled WGS sequence"/>
</dbReference>
<evidence type="ECO:0000313" key="2">
    <source>
        <dbReference type="Proteomes" id="UP000321103"/>
    </source>
</evidence>
<dbReference type="EMBL" id="BJZS01000007">
    <property type="protein sequence ID" value="GEO94140.1"/>
    <property type="molecule type" value="Genomic_DNA"/>
</dbReference>
<keyword evidence="2" id="KW-1185">Reference proteome</keyword>
<comment type="caution">
    <text evidence="1">The sequence shown here is derived from an EMBL/GenBank/DDBJ whole genome shotgun (WGS) entry which is preliminary data.</text>
</comment>
<reference evidence="1 2" key="1">
    <citation type="submission" date="2019-07" db="EMBL/GenBank/DDBJ databases">
        <title>Whole genome shotgun sequence of Kocuria turfanensis NBRC 107627.</title>
        <authorList>
            <person name="Hosoyama A."/>
            <person name="Uohara A."/>
            <person name="Ohji S."/>
            <person name="Ichikawa N."/>
        </authorList>
    </citation>
    <scope>NUCLEOTIDE SEQUENCE [LARGE SCALE GENOMIC DNA]</scope>
    <source>
        <strain evidence="1 2">NBRC 107627</strain>
    </source>
</reference>
<dbReference type="CDD" id="cd08026">
    <property type="entry name" value="DUF326"/>
    <property type="match status" value="1"/>
</dbReference>
<dbReference type="AlphaFoldDB" id="A0A512I8Y2"/>
<proteinExistence type="predicted"/>
<evidence type="ECO:0008006" key="3">
    <source>
        <dbReference type="Google" id="ProtNLM"/>
    </source>
</evidence>
<dbReference type="Pfam" id="PF03860">
    <property type="entry name" value="Csp"/>
    <property type="match status" value="1"/>
</dbReference>
<dbReference type="Gene3D" id="1.20.1270.360">
    <property type="match status" value="1"/>
</dbReference>
<name>A0A512I8Y2_9MICC</name>
<dbReference type="PANTHER" id="PTHR37310:SF1">
    <property type="entry name" value="CYTOPLASMIC PROTEIN"/>
    <property type="match status" value="1"/>
</dbReference>
<sequence>MTHVTSMLETYPKDLGGVDRQKLAECIAACFECAQTCTACADACLSEDMVAELTKCIRTNLDCADICATTGNVLSRHTGYDANLTRVVLQACQAACKACGDECAQHAGMHEHCRICAEACRRCEQACADLISSLG</sequence>
<evidence type="ECO:0000313" key="1">
    <source>
        <dbReference type="EMBL" id="GEO94140.1"/>
    </source>
</evidence>
<gene>
    <name evidence="1" type="ORF">KTU01_02630</name>
</gene>